<reference evidence="5 6" key="1">
    <citation type="submission" date="2015-05" db="EMBL/GenBank/DDBJ databases">
        <title>Genome sequencing and analysis of members of genus Stenotrophomonas.</title>
        <authorList>
            <person name="Patil P.P."/>
            <person name="Midha S."/>
            <person name="Patil P.B."/>
        </authorList>
    </citation>
    <scope>NUCLEOTIDE SEQUENCE [LARGE SCALE GENOMIC DNA]</scope>
    <source>
        <strain evidence="5 6">DSM 18941</strain>
    </source>
</reference>
<dbReference type="InterPro" id="IPR007492">
    <property type="entry name" value="LytTR_DNA-bd_dom"/>
</dbReference>
<dbReference type="InterPro" id="IPR011006">
    <property type="entry name" value="CheY-like_superfamily"/>
</dbReference>
<dbReference type="PROSITE" id="PS50110">
    <property type="entry name" value="RESPONSE_REGULATORY"/>
    <property type="match status" value="1"/>
</dbReference>
<dbReference type="PROSITE" id="PS50930">
    <property type="entry name" value="HTH_LYTTR"/>
    <property type="match status" value="1"/>
</dbReference>
<proteinExistence type="predicted"/>
<organism evidence="5 6">
    <name type="scientific">Stenotrophomonas terrae</name>
    <dbReference type="NCBI Taxonomy" id="405446"/>
    <lineage>
        <taxon>Bacteria</taxon>
        <taxon>Pseudomonadati</taxon>
        <taxon>Pseudomonadota</taxon>
        <taxon>Gammaproteobacteria</taxon>
        <taxon>Lysobacterales</taxon>
        <taxon>Lysobacteraceae</taxon>
        <taxon>Stenotrophomonas</taxon>
    </lineage>
</organism>
<accession>A0A0R0CK01</accession>
<feature type="domain" description="HTH LytTR-type" evidence="4">
    <location>
        <begin position="138"/>
        <end position="232"/>
    </location>
</feature>
<protein>
    <submittedName>
        <fullName evidence="5">Histidine kinase</fullName>
    </submittedName>
</protein>
<sequence length="233" mass="25900">MRILIVEDEPLVQQRLLRLCAELAGTRARFDAVADLDAAGDRLQRSVYDGLLLDLNLGGEDGFDLLRRAVAGRYHCVVVSAHRERALQAFEHGVLDFVPKPFSRERLGQALERLLDVGRYSAGRARYLGIWRAQGTALVELADVQWIRADGDYSELRMRDGRSELHDKSLAGLSAVLPPDFVRCHRSYLVNLRHISSLHAGTGSRYWVVLNGGAELPVGRAHVAGLRQALALE</sequence>
<dbReference type="InterPro" id="IPR046947">
    <property type="entry name" value="LytR-like"/>
</dbReference>
<dbReference type="GO" id="GO:0000156">
    <property type="term" value="F:phosphorelay response regulator activity"/>
    <property type="evidence" value="ECO:0007669"/>
    <property type="project" value="InterPro"/>
</dbReference>
<feature type="domain" description="Response regulatory" evidence="3">
    <location>
        <begin position="2"/>
        <end position="115"/>
    </location>
</feature>
<dbReference type="GO" id="GO:0003677">
    <property type="term" value="F:DNA binding"/>
    <property type="evidence" value="ECO:0007669"/>
    <property type="project" value="InterPro"/>
</dbReference>
<dbReference type="AlphaFoldDB" id="A0A0R0CK01"/>
<dbReference type="PATRIC" id="fig|405446.3.peg.385"/>
<keyword evidence="6" id="KW-1185">Reference proteome</keyword>
<keyword evidence="5" id="KW-0418">Kinase</keyword>
<name>A0A0R0CK01_9GAMM</name>
<dbReference type="Pfam" id="PF00072">
    <property type="entry name" value="Response_reg"/>
    <property type="match status" value="1"/>
</dbReference>
<evidence type="ECO:0000259" key="3">
    <source>
        <dbReference type="PROSITE" id="PS50110"/>
    </source>
</evidence>
<evidence type="ECO:0000313" key="5">
    <source>
        <dbReference type="EMBL" id="KRG69925.1"/>
    </source>
</evidence>
<evidence type="ECO:0000256" key="2">
    <source>
        <dbReference type="PROSITE-ProRule" id="PRU00169"/>
    </source>
</evidence>
<dbReference type="SUPFAM" id="SSF52172">
    <property type="entry name" value="CheY-like"/>
    <property type="match status" value="1"/>
</dbReference>
<keyword evidence="2" id="KW-0597">Phosphoprotein</keyword>
<feature type="modified residue" description="4-aspartylphosphate" evidence="2">
    <location>
        <position position="54"/>
    </location>
</feature>
<dbReference type="Gene3D" id="3.40.50.2300">
    <property type="match status" value="1"/>
</dbReference>
<keyword evidence="1" id="KW-0902">Two-component regulatory system</keyword>
<dbReference type="InterPro" id="IPR001789">
    <property type="entry name" value="Sig_transdc_resp-reg_receiver"/>
</dbReference>
<dbReference type="PANTHER" id="PTHR37299">
    <property type="entry name" value="TRANSCRIPTIONAL REGULATOR-RELATED"/>
    <property type="match status" value="1"/>
</dbReference>
<keyword evidence="5" id="KW-0808">Transferase</keyword>
<dbReference type="RefSeq" id="WP_057627196.1">
    <property type="nucleotide sequence ID" value="NZ_LDJJ01000014.1"/>
</dbReference>
<evidence type="ECO:0000256" key="1">
    <source>
        <dbReference type="ARBA" id="ARBA00023012"/>
    </source>
</evidence>
<dbReference type="SMART" id="SM00448">
    <property type="entry name" value="REC"/>
    <property type="match status" value="1"/>
</dbReference>
<dbReference type="SMART" id="SM00850">
    <property type="entry name" value="LytTR"/>
    <property type="match status" value="1"/>
</dbReference>
<comment type="caution">
    <text evidence="5">The sequence shown here is derived from an EMBL/GenBank/DDBJ whole genome shotgun (WGS) entry which is preliminary data.</text>
</comment>
<evidence type="ECO:0000259" key="4">
    <source>
        <dbReference type="PROSITE" id="PS50930"/>
    </source>
</evidence>
<dbReference type="GO" id="GO:0016301">
    <property type="term" value="F:kinase activity"/>
    <property type="evidence" value="ECO:0007669"/>
    <property type="project" value="UniProtKB-KW"/>
</dbReference>
<dbReference type="PANTHER" id="PTHR37299:SF1">
    <property type="entry name" value="STAGE 0 SPORULATION PROTEIN A HOMOLOG"/>
    <property type="match status" value="1"/>
</dbReference>
<dbReference type="EMBL" id="LDJJ01000014">
    <property type="protein sequence ID" value="KRG69925.1"/>
    <property type="molecule type" value="Genomic_DNA"/>
</dbReference>
<evidence type="ECO:0000313" key="6">
    <source>
        <dbReference type="Proteomes" id="UP000051863"/>
    </source>
</evidence>
<gene>
    <name evidence="5" type="ORF">ABB27_05345</name>
</gene>
<dbReference type="Gene3D" id="2.40.50.1020">
    <property type="entry name" value="LytTr DNA-binding domain"/>
    <property type="match status" value="1"/>
</dbReference>
<dbReference type="OrthoDB" id="9781059at2"/>
<dbReference type="Proteomes" id="UP000051863">
    <property type="component" value="Unassembled WGS sequence"/>
</dbReference>
<dbReference type="Pfam" id="PF04397">
    <property type="entry name" value="LytTR"/>
    <property type="match status" value="1"/>
</dbReference>